<proteinExistence type="predicted"/>
<feature type="compositionally biased region" description="Basic and acidic residues" evidence="1">
    <location>
        <begin position="11"/>
        <end position="22"/>
    </location>
</feature>
<evidence type="ECO:0000313" key="2">
    <source>
        <dbReference type="EMBL" id="KZR98719.1"/>
    </source>
</evidence>
<feature type="non-terminal residue" evidence="2">
    <location>
        <position position="128"/>
    </location>
</feature>
<feature type="compositionally biased region" description="Basic and acidic residues" evidence="1">
    <location>
        <begin position="63"/>
        <end position="74"/>
    </location>
</feature>
<feature type="compositionally biased region" description="Basic residues" evidence="1">
    <location>
        <begin position="93"/>
        <end position="102"/>
    </location>
</feature>
<feature type="region of interest" description="Disordered" evidence="1">
    <location>
        <begin position="87"/>
        <end position="113"/>
    </location>
</feature>
<evidence type="ECO:0000256" key="1">
    <source>
        <dbReference type="SAM" id="MobiDB-lite"/>
    </source>
</evidence>
<feature type="region of interest" description="Disordered" evidence="1">
    <location>
        <begin position="1"/>
        <end position="49"/>
    </location>
</feature>
<accession>A0A164GAA6</accession>
<protein>
    <submittedName>
        <fullName evidence="2">Uridine 5'-monophosphate synthase-like protein</fullName>
    </submittedName>
</protein>
<gene>
    <name evidence="2" type="ORF">APZ42_005735</name>
</gene>
<dbReference type="EMBL" id="LRGB01016072">
    <property type="protein sequence ID" value="KZR98719.1"/>
    <property type="molecule type" value="Genomic_DNA"/>
</dbReference>
<dbReference type="AlphaFoldDB" id="A0A164GAA6"/>
<evidence type="ECO:0000313" key="3">
    <source>
        <dbReference type="Proteomes" id="UP000076858"/>
    </source>
</evidence>
<dbReference type="Proteomes" id="UP000076858">
    <property type="component" value="Unassembled WGS sequence"/>
</dbReference>
<feature type="region of interest" description="Disordered" evidence="1">
    <location>
        <begin position="58"/>
        <end position="77"/>
    </location>
</feature>
<comment type="caution">
    <text evidence="2">The sequence shown here is derived from an EMBL/GenBank/DDBJ whole genome shotgun (WGS) entry which is preliminary data.</text>
</comment>
<name>A0A164GAA6_9CRUS</name>
<reference evidence="2 3" key="1">
    <citation type="submission" date="2016-03" db="EMBL/GenBank/DDBJ databases">
        <title>EvidentialGene: Evidence-directed Construction of Genes on Genomes.</title>
        <authorList>
            <person name="Gilbert D.G."/>
            <person name="Choi J.-H."/>
            <person name="Mockaitis K."/>
            <person name="Colbourne J."/>
            <person name="Pfrender M."/>
        </authorList>
    </citation>
    <scope>NUCLEOTIDE SEQUENCE [LARGE SCALE GENOMIC DNA]</scope>
    <source>
        <strain evidence="2 3">Xinb3</strain>
        <tissue evidence="2">Complete organism</tissue>
    </source>
</reference>
<sequence>CPQEAQGLRPRRPDRGRADRGRARPAGGGPGDRWRQQAPLRRGAAQGRRRMRAYLRRLPLRHLPRERGQPEGRGCRPARALHLVGRAGDGRGRRLLPARNHPRGAGVPGEAGGVVARPRRQAVTVQPA</sequence>
<feature type="compositionally biased region" description="Low complexity" evidence="1">
    <location>
        <begin position="36"/>
        <end position="46"/>
    </location>
</feature>
<organism evidence="2 3">
    <name type="scientific">Daphnia magna</name>
    <dbReference type="NCBI Taxonomy" id="35525"/>
    <lineage>
        <taxon>Eukaryota</taxon>
        <taxon>Metazoa</taxon>
        <taxon>Ecdysozoa</taxon>
        <taxon>Arthropoda</taxon>
        <taxon>Crustacea</taxon>
        <taxon>Branchiopoda</taxon>
        <taxon>Diplostraca</taxon>
        <taxon>Cladocera</taxon>
        <taxon>Anomopoda</taxon>
        <taxon>Daphniidae</taxon>
        <taxon>Daphnia</taxon>
    </lineage>
</organism>
<feature type="non-terminal residue" evidence="2">
    <location>
        <position position="1"/>
    </location>
</feature>
<keyword evidence="3" id="KW-1185">Reference proteome</keyword>